<proteinExistence type="predicted"/>
<evidence type="ECO:0000313" key="2">
    <source>
        <dbReference type="Proteomes" id="UP000266841"/>
    </source>
</evidence>
<name>K0TIQ3_THAOC</name>
<dbReference type="Gene3D" id="3.80.10.10">
    <property type="entry name" value="Ribonuclease Inhibitor"/>
    <property type="match status" value="1"/>
</dbReference>
<accession>K0TIQ3</accession>
<reference evidence="1 2" key="1">
    <citation type="journal article" date="2012" name="Genome Biol.">
        <title>Genome and low-iron response of an oceanic diatom adapted to chronic iron limitation.</title>
        <authorList>
            <person name="Lommer M."/>
            <person name="Specht M."/>
            <person name="Roy A.S."/>
            <person name="Kraemer L."/>
            <person name="Andreson R."/>
            <person name="Gutowska M.A."/>
            <person name="Wolf J."/>
            <person name="Bergner S.V."/>
            <person name="Schilhabel M.B."/>
            <person name="Klostermeier U.C."/>
            <person name="Beiko R.G."/>
            <person name="Rosenstiel P."/>
            <person name="Hippler M."/>
            <person name="Laroche J."/>
        </authorList>
    </citation>
    <scope>NUCLEOTIDE SEQUENCE [LARGE SCALE GENOMIC DNA]</scope>
    <source>
        <strain evidence="1 2">CCMP1005</strain>
    </source>
</reference>
<feature type="non-terminal residue" evidence="1">
    <location>
        <position position="1"/>
    </location>
</feature>
<dbReference type="InterPro" id="IPR032675">
    <property type="entry name" value="LRR_dom_sf"/>
</dbReference>
<dbReference type="EMBL" id="AGNL01000800">
    <property type="protein sequence ID" value="EJK77495.1"/>
    <property type="molecule type" value="Genomic_DNA"/>
</dbReference>
<dbReference type="SUPFAM" id="SSF52047">
    <property type="entry name" value="RNI-like"/>
    <property type="match status" value="1"/>
</dbReference>
<evidence type="ECO:0000313" key="1">
    <source>
        <dbReference type="EMBL" id="EJK77495.1"/>
    </source>
</evidence>
<dbReference type="AlphaFoldDB" id="K0TIQ3"/>
<dbReference type="Proteomes" id="UP000266841">
    <property type="component" value="Unassembled WGS sequence"/>
</dbReference>
<comment type="caution">
    <text evidence="1">The sequence shown here is derived from an EMBL/GenBank/DDBJ whole genome shotgun (WGS) entry which is preliminary data.</text>
</comment>
<keyword evidence="2" id="KW-1185">Reference proteome</keyword>
<dbReference type="OrthoDB" id="188902at2759"/>
<gene>
    <name evidence="1" type="ORF">THAOC_00670</name>
</gene>
<organism evidence="1 2">
    <name type="scientific">Thalassiosira oceanica</name>
    <name type="common">Marine diatom</name>
    <dbReference type="NCBI Taxonomy" id="159749"/>
    <lineage>
        <taxon>Eukaryota</taxon>
        <taxon>Sar</taxon>
        <taxon>Stramenopiles</taxon>
        <taxon>Ochrophyta</taxon>
        <taxon>Bacillariophyta</taxon>
        <taxon>Coscinodiscophyceae</taxon>
        <taxon>Thalassiosirophycidae</taxon>
        <taxon>Thalassiosirales</taxon>
        <taxon>Thalassiosiraceae</taxon>
        <taxon>Thalassiosira</taxon>
    </lineage>
</organism>
<sequence>WINLEGNGMSSNESPIIAEFLASNPPLASLLLKGNCFDDADAALLADSLSSNTTLKVLDFDENSIKQEGRLAFLRAMFDVSSLAACASSNHTCRIKGLMPRISDLNNCLQEIYNKWGKIFGMLAFSSEDSFINMALLGGVPTSLMSLMPALLYRAHDQDKESNSEVTDLYFELTNAKRCWKHVGWKYMKHTRSLSRVYGLVRGWVVPSMNV</sequence>
<protein>
    <submittedName>
        <fullName evidence="1">Uncharacterized protein</fullName>
    </submittedName>
</protein>